<name>A0A2Z5FVG5_9BACT</name>
<protein>
    <submittedName>
        <fullName evidence="1">Uncharacterized protein</fullName>
    </submittedName>
</protein>
<gene>
    <name evidence="1" type="ORF">ACPOL_1495</name>
</gene>
<dbReference type="AlphaFoldDB" id="A0A2Z5FVG5"/>
<evidence type="ECO:0000313" key="2">
    <source>
        <dbReference type="Proteomes" id="UP000253606"/>
    </source>
</evidence>
<proteinExistence type="predicted"/>
<accession>A0A2Z5FVG5</accession>
<dbReference type="Proteomes" id="UP000253606">
    <property type="component" value="Chromosome"/>
</dbReference>
<dbReference type="KEGG" id="abas:ACPOL_1495"/>
<reference evidence="1 2" key="1">
    <citation type="journal article" date="2018" name="Front. Microbiol.">
        <title>Hydrolytic Capabilities as a Key to Environmental Success: Chitinolytic and Cellulolytic Acidobacteria From Acidic Sub-arctic Soils and Boreal Peatlands.</title>
        <authorList>
            <person name="Belova S.E."/>
            <person name="Ravin N.V."/>
            <person name="Pankratov T.A."/>
            <person name="Rakitin A.L."/>
            <person name="Ivanova A.A."/>
            <person name="Beletsky A.V."/>
            <person name="Mardanov A.V."/>
            <person name="Sinninghe Damste J.S."/>
            <person name="Dedysh S.N."/>
        </authorList>
    </citation>
    <scope>NUCLEOTIDE SEQUENCE [LARGE SCALE GENOMIC DNA]</scope>
    <source>
        <strain evidence="1 2">SBC82</strain>
    </source>
</reference>
<dbReference type="OrthoDB" id="120499at2"/>
<organism evidence="1 2">
    <name type="scientific">Acidisarcina polymorpha</name>
    <dbReference type="NCBI Taxonomy" id="2211140"/>
    <lineage>
        <taxon>Bacteria</taxon>
        <taxon>Pseudomonadati</taxon>
        <taxon>Acidobacteriota</taxon>
        <taxon>Terriglobia</taxon>
        <taxon>Terriglobales</taxon>
        <taxon>Acidobacteriaceae</taxon>
        <taxon>Acidisarcina</taxon>
    </lineage>
</organism>
<dbReference type="EMBL" id="CP030840">
    <property type="protein sequence ID" value="AXC10841.1"/>
    <property type="molecule type" value="Genomic_DNA"/>
</dbReference>
<evidence type="ECO:0000313" key="1">
    <source>
        <dbReference type="EMBL" id="AXC10841.1"/>
    </source>
</evidence>
<dbReference type="RefSeq" id="WP_114206395.1">
    <property type="nucleotide sequence ID" value="NZ_CP030840.1"/>
</dbReference>
<sequence length="170" mass="18321">MNLPMSQTLLMITGIAGAESCASNLVRNLGIPVEIAANRKLGLAALRRREYAAVIVDESIIESDPAGAELLWKHSALAVPIQINFALLGCARLGREVKAALARREQEQLLAMRAATSSLENELKSTVTGLLLQSELALAEPSVPPHLAAKLKLMVELAGTLRRQLEQPRI</sequence>
<keyword evidence="2" id="KW-1185">Reference proteome</keyword>